<gene>
    <name evidence="2" type="ORF">DdX_12954</name>
</gene>
<name>A0AAD4QZX1_9BILA</name>
<dbReference type="Proteomes" id="UP001201812">
    <property type="component" value="Unassembled WGS sequence"/>
</dbReference>
<feature type="transmembrane region" description="Helical" evidence="1">
    <location>
        <begin position="288"/>
        <end position="308"/>
    </location>
</feature>
<feature type="transmembrane region" description="Helical" evidence="1">
    <location>
        <begin position="145"/>
        <end position="166"/>
    </location>
</feature>
<reference evidence="2" key="1">
    <citation type="submission" date="2022-01" db="EMBL/GenBank/DDBJ databases">
        <title>Genome Sequence Resource for Two Populations of Ditylenchus destructor, the Migratory Endoparasitic Phytonematode.</title>
        <authorList>
            <person name="Zhang H."/>
            <person name="Lin R."/>
            <person name="Xie B."/>
        </authorList>
    </citation>
    <scope>NUCLEOTIDE SEQUENCE</scope>
    <source>
        <strain evidence="2">BazhouSP</strain>
    </source>
</reference>
<keyword evidence="1" id="KW-0812">Transmembrane</keyword>
<accession>A0AAD4QZX1</accession>
<evidence type="ECO:0000313" key="2">
    <source>
        <dbReference type="EMBL" id="KAI1706494.1"/>
    </source>
</evidence>
<keyword evidence="1" id="KW-0472">Membrane</keyword>
<proteinExistence type="predicted"/>
<dbReference type="AlphaFoldDB" id="A0AAD4QZX1"/>
<protein>
    <submittedName>
        <fullName evidence="2">Uncharacterized protein</fullName>
    </submittedName>
</protein>
<comment type="caution">
    <text evidence="2">The sequence shown here is derived from an EMBL/GenBank/DDBJ whole genome shotgun (WGS) entry which is preliminary data.</text>
</comment>
<feature type="transmembrane region" description="Helical" evidence="1">
    <location>
        <begin position="104"/>
        <end position="125"/>
    </location>
</feature>
<organism evidence="2 3">
    <name type="scientific">Ditylenchus destructor</name>
    <dbReference type="NCBI Taxonomy" id="166010"/>
    <lineage>
        <taxon>Eukaryota</taxon>
        <taxon>Metazoa</taxon>
        <taxon>Ecdysozoa</taxon>
        <taxon>Nematoda</taxon>
        <taxon>Chromadorea</taxon>
        <taxon>Rhabditida</taxon>
        <taxon>Tylenchina</taxon>
        <taxon>Tylenchomorpha</taxon>
        <taxon>Sphaerularioidea</taxon>
        <taxon>Anguinidae</taxon>
        <taxon>Anguininae</taxon>
        <taxon>Ditylenchus</taxon>
    </lineage>
</organism>
<keyword evidence="3" id="KW-1185">Reference proteome</keyword>
<evidence type="ECO:0000256" key="1">
    <source>
        <dbReference type="SAM" id="Phobius"/>
    </source>
</evidence>
<feature type="transmembrane region" description="Helical" evidence="1">
    <location>
        <begin position="200"/>
        <end position="222"/>
    </location>
</feature>
<dbReference type="EMBL" id="JAKKPZ010000047">
    <property type="protein sequence ID" value="KAI1706494.1"/>
    <property type="molecule type" value="Genomic_DNA"/>
</dbReference>
<feature type="transmembrane region" description="Helical" evidence="1">
    <location>
        <begin position="47"/>
        <end position="71"/>
    </location>
</feature>
<keyword evidence="1" id="KW-1133">Transmembrane helix</keyword>
<feature type="transmembrane region" description="Helical" evidence="1">
    <location>
        <begin position="14"/>
        <end position="35"/>
    </location>
</feature>
<evidence type="ECO:0000313" key="3">
    <source>
        <dbReference type="Proteomes" id="UP001201812"/>
    </source>
</evidence>
<feature type="transmembrane region" description="Helical" evidence="1">
    <location>
        <begin position="243"/>
        <end position="268"/>
    </location>
</feature>
<sequence length="369" mass="42273">MTVDRGYFDLAKQLLITIGQIATTVLYFNLLLHYFRGGKKYEKLRNLPGIILLYFGYHALFSLAACPYAIYDASTLILEVFKIQLFESYQTFVSGSTWHHFVEWLMFLSNNYLFLGTFPVLFLAVERCVRFKCPQIYNATFRRNFIVASCVVFSVAYIFIILTYVIDLPFGLETVTVSPSSFLVGDIHVYMPYRRFKVPIMIAFDTKTVVEGVTLCVIIYFCKLLRKCRNVQISMDSAKLNNLVKVTLVQHIILNVFATFVGVAFTMLKDEDPALYHSQIPGYVRYYVASYLYMTFVIQTFICGVLYSKAFLSKPKAKTRSILTISKVTSIAYPPGPHMISTSDPNFAQTAFPARLTIVNNYSFFFCSK</sequence>